<organism evidence="2 3">
    <name type="scientific">Nocardioides szechwanensis</name>
    <dbReference type="NCBI Taxonomy" id="1005944"/>
    <lineage>
        <taxon>Bacteria</taxon>
        <taxon>Bacillati</taxon>
        <taxon>Actinomycetota</taxon>
        <taxon>Actinomycetes</taxon>
        <taxon>Propionibacteriales</taxon>
        <taxon>Nocardioidaceae</taxon>
        <taxon>Nocardioides</taxon>
    </lineage>
</organism>
<keyword evidence="1" id="KW-1133">Transmembrane helix</keyword>
<evidence type="ECO:0000256" key="1">
    <source>
        <dbReference type="SAM" id="Phobius"/>
    </source>
</evidence>
<sequence>MSSRLAVARAWGVPRTLLLALLLAGMAQFVATSYVGMPSFEAEIPALDLVPPAAALVLAAPLVDQTPDLTLRAGRPLGQVLLLRYVATHTAGAIVVASLALSGWSFERSLVVVLFLAGSAVAAAGLGAWHWVPMMAGSYVWLLRSQHLDDLDDADVPVAAAAAALVAAGVIYVCAGLYRTHRTRCPRGG</sequence>
<keyword evidence="1" id="KW-0812">Transmembrane</keyword>
<evidence type="ECO:0000313" key="2">
    <source>
        <dbReference type="EMBL" id="SDN55008.1"/>
    </source>
</evidence>
<dbReference type="STRING" id="1005944.SAMN05192576_2371"/>
<name>A0A1H0CAU8_9ACTN</name>
<keyword evidence="1" id="KW-0472">Membrane</keyword>
<dbReference type="EMBL" id="FNIC01000003">
    <property type="protein sequence ID" value="SDN55008.1"/>
    <property type="molecule type" value="Genomic_DNA"/>
</dbReference>
<feature type="transmembrane region" description="Helical" evidence="1">
    <location>
        <begin position="82"/>
        <end position="104"/>
    </location>
</feature>
<feature type="transmembrane region" description="Helical" evidence="1">
    <location>
        <begin position="158"/>
        <end position="178"/>
    </location>
</feature>
<protein>
    <submittedName>
        <fullName evidence="2">Uncharacterized protein</fullName>
    </submittedName>
</protein>
<reference evidence="2 3" key="1">
    <citation type="submission" date="2016-10" db="EMBL/GenBank/DDBJ databases">
        <authorList>
            <person name="de Groot N.N."/>
        </authorList>
    </citation>
    <scope>NUCLEOTIDE SEQUENCE [LARGE SCALE GENOMIC DNA]</scope>
    <source>
        <strain evidence="2 3">CGMCC 1.11147</strain>
    </source>
</reference>
<dbReference type="AlphaFoldDB" id="A0A1H0CAU8"/>
<accession>A0A1H0CAU8</accession>
<keyword evidence="3" id="KW-1185">Reference proteome</keyword>
<dbReference type="OrthoDB" id="10005166at2"/>
<dbReference type="RefSeq" id="WP_143016170.1">
    <property type="nucleotide sequence ID" value="NZ_BKAE01000006.1"/>
</dbReference>
<gene>
    <name evidence="2" type="ORF">SAMN05192576_2371</name>
</gene>
<dbReference type="Proteomes" id="UP000199004">
    <property type="component" value="Unassembled WGS sequence"/>
</dbReference>
<evidence type="ECO:0000313" key="3">
    <source>
        <dbReference type="Proteomes" id="UP000199004"/>
    </source>
</evidence>
<proteinExistence type="predicted"/>
<feature type="transmembrane region" description="Helical" evidence="1">
    <location>
        <begin position="111"/>
        <end position="132"/>
    </location>
</feature>